<organism evidence="1 2">
    <name type="scientific">Vibrio spartinae</name>
    <dbReference type="NCBI Taxonomy" id="1918945"/>
    <lineage>
        <taxon>Bacteria</taxon>
        <taxon>Pseudomonadati</taxon>
        <taxon>Pseudomonadota</taxon>
        <taxon>Gammaproteobacteria</taxon>
        <taxon>Vibrionales</taxon>
        <taxon>Vibrionaceae</taxon>
        <taxon>Vibrio</taxon>
    </lineage>
</organism>
<evidence type="ECO:0008006" key="3">
    <source>
        <dbReference type="Google" id="ProtNLM"/>
    </source>
</evidence>
<gene>
    <name evidence="1" type="ORF">VSP9026_03663</name>
</gene>
<dbReference type="EMBL" id="FSSB01000022">
    <property type="protein sequence ID" value="SIO95910.1"/>
    <property type="molecule type" value="Genomic_DNA"/>
</dbReference>
<name>A0A1N6M987_9VIBR</name>
<dbReference type="Proteomes" id="UP000184774">
    <property type="component" value="Unassembled WGS sequence"/>
</dbReference>
<sequence length="61" mass="6968">MKCYNNSHPYYCGIDLHARLLYICILDSQANIIVHKKIAARQNSEPISKMDISILDVKTCT</sequence>
<proteinExistence type="predicted"/>
<reference evidence="1 2" key="1">
    <citation type="submission" date="2016-12" db="EMBL/GenBank/DDBJ databases">
        <authorList>
            <person name="Song W.-J."/>
            <person name="Kurnit D.M."/>
        </authorList>
    </citation>
    <scope>NUCLEOTIDE SEQUENCE [LARGE SCALE GENOMIC DNA]</scope>
    <source>
        <strain evidence="1 2">CECT 9026</strain>
    </source>
</reference>
<evidence type="ECO:0000313" key="2">
    <source>
        <dbReference type="Proteomes" id="UP000184774"/>
    </source>
</evidence>
<protein>
    <recommendedName>
        <fullName evidence="3">Transposase</fullName>
    </recommendedName>
</protein>
<evidence type="ECO:0000313" key="1">
    <source>
        <dbReference type="EMBL" id="SIO95910.1"/>
    </source>
</evidence>
<dbReference type="AlphaFoldDB" id="A0A1N6M987"/>
<accession>A0A1N6M987</accession>